<name>A0A1F6WAX5_9BACT</name>
<gene>
    <name evidence="2" type="ORF">A3F19_00395</name>
</gene>
<evidence type="ECO:0008006" key="4">
    <source>
        <dbReference type="Google" id="ProtNLM"/>
    </source>
</evidence>
<dbReference type="EMBL" id="MFUJ01000037">
    <property type="protein sequence ID" value="OGI78845.1"/>
    <property type="molecule type" value="Genomic_DNA"/>
</dbReference>
<evidence type="ECO:0000256" key="1">
    <source>
        <dbReference type="SAM" id="Phobius"/>
    </source>
</evidence>
<sequence length="195" mass="21517">MIQKYLRKKNNKNSGFTLVETLVAISIFTTSILALFAVLTQGISNNNYVKRKITASYLAQEGIEYMRNMRDTFVLYDPASSQAGWDGFKNKLTSSGCQLANGCYFDDQNLNYTNNSQPMAGITLTACGASCPTLLYNGATGKYGYASGTSSGYIRKTGMTQISANEVKIFSTITWTHPSGNYSVVFSENLFNWIQ</sequence>
<organism evidence="2 3">
    <name type="scientific">Candidatus Nomurabacteria bacterium RIFCSPHIGHO2_12_FULL_37_29</name>
    <dbReference type="NCBI Taxonomy" id="1801759"/>
    <lineage>
        <taxon>Bacteria</taxon>
        <taxon>Candidatus Nomuraibacteriota</taxon>
    </lineage>
</organism>
<feature type="transmembrane region" description="Helical" evidence="1">
    <location>
        <begin position="21"/>
        <end position="43"/>
    </location>
</feature>
<evidence type="ECO:0000313" key="2">
    <source>
        <dbReference type="EMBL" id="OGI78845.1"/>
    </source>
</evidence>
<dbReference type="PROSITE" id="PS00409">
    <property type="entry name" value="PROKAR_NTER_METHYL"/>
    <property type="match status" value="1"/>
</dbReference>
<keyword evidence="1" id="KW-0472">Membrane</keyword>
<keyword evidence="1" id="KW-1133">Transmembrane helix</keyword>
<keyword evidence="1" id="KW-0812">Transmembrane</keyword>
<dbReference type="AlphaFoldDB" id="A0A1F6WAX5"/>
<dbReference type="Pfam" id="PF07963">
    <property type="entry name" value="N_methyl"/>
    <property type="match status" value="1"/>
</dbReference>
<comment type="caution">
    <text evidence="2">The sequence shown here is derived from an EMBL/GenBank/DDBJ whole genome shotgun (WGS) entry which is preliminary data.</text>
</comment>
<dbReference type="Proteomes" id="UP000177052">
    <property type="component" value="Unassembled WGS sequence"/>
</dbReference>
<dbReference type="InterPro" id="IPR012902">
    <property type="entry name" value="N_methyl_site"/>
</dbReference>
<reference evidence="2 3" key="1">
    <citation type="journal article" date="2016" name="Nat. Commun.">
        <title>Thousands of microbial genomes shed light on interconnected biogeochemical processes in an aquifer system.</title>
        <authorList>
            <person name="Anantharaman K."/>
            <person name="Brown C.T."/>
            <person name="Hug L.A."/>
            <person name="Sharon I."/>
            <person name="Castelle C.J."/>
            <person name="Probst A.J."/>
            <person name="Thomas B.C."/>
            <person name="Singh A."/>
            <person name="Wilkins M.J."/>
            <person name="Karaoz U."/>
            <person name="Brodie E.L."/>
            <person name="Williams K.H."/>
            <person name="Hubbard S.S."/>
            <person name="Banfield J.F."/>
        </authorList>
    </citation>
    <scope>NUCLEOTIDE SEQUENCE [LARGE SCALE GENOMIC DNA]</scope>
</reference>
<evidence type="ECO:0000313" key="3">
    <source>
        <dbReference type="Proteomes" id="UP000177052"/>
    </source>
</evidence>
<accession>A0A1F6WAX5</accession>
<proteinExistence type="predicted"/>
<protein>
    <recommendedName>
        <fullName evidence="4">Type II secretion system protein</fullName>
    </recommendedName>
</protein>